<accession>A0A1G7RMR4</accession>
<protein>
    <submittedName>
        <fullName evidence="1">Uncharacterized protein</fullName>
    </submittedName>
</protein>
<gene>
    <name evidence="1" type="ORF">SAMN05192573_102277</name>
</gene>
<evidence type="ECO:0000313" key="1">
    <source>
        <dbReference type="EMBL" id="SDG11390.1"/>
    </source>
</evidence>
<dbReference type="RefSeq" id="WP_176844371.1">
    <property type="nucleotide sequence ID" value="NZ_FNCG01000002.1"/>
</dbReference>
<dbReference type="EMBL" id="FNCG01000002">
    <property type="protein sequence ID" value="SDG11390.1"/>
    <property type="molecule type" value="Genomic_DNA"/>
</dbReference>
<dbReference type="AlphaFoldDB" id="A0A1G7RMR4"/>
<name>A0A1G7RMR4_9SPHI</name>
<organism evidence="1 2">
    <name type="scientific">Mucilaginibacter gossypii</name>
    <dbReference type="NCBI Taxonomy" id="551996"/>
    <lineage>
        <taxon>Bacteria</taxon>
        <taxon>Pseudomonadati</taxon>
        <taxon>Bacteroidota</taxon>
        <taxon>Sphingobacteriia</taxon>
        <taxon>Sphingobacteriales</taxon>
        <taxon>Sphingobacteriaceae</taxon>
        <taxon>Mucilaginibacter</taxon>
    </lineage>
</organism>
<dbReference type="STRING" id="551996.SAMN05192573_102277"/>
<dbReference type="Proteomes" id="UP000199705">
    <property type="component" value="Unassembled WGS sequence"/>
</dbReference>
<sequence length="55" mass="6270">MEDTIFLLVKVKIKTSYQSIHDAIAELQTETVYTIGSTENVQVIETEIIDLKTKK</sequence>
<keyword evidence="2" id="KW-1185">Reference proteome</keyword>
<proteinExistence type="predicted"/>
<evidence type="ECO:0000313" key="2">
    <source>
        <dbReference type="Proteomes" id="UP000199705"/>
    </source>
</evidence>
<reference evidence="2" key="1">
    <citation type="submission" date="2016-10" db="EMBL/GenBank/DDBJ databases">
        <authorList>
            <person name="Varghese N."/>
            <person name="Submissions S."/>
        </authorList>
    </citation>
    <scope>NUCLEOTIDE SEQUENCE [LARGE SCALE GENOMIC DNA]</scope>
    <source>
        <strain evidence="2">Gh-67</strain>
    </source>
</reference>